<dbReference type="SUPFAM" id="SSF56059">
    <property type="entry name" value="Glutathione synthetase ATP-binding domain-like"/>
    <property type="match status" value="1"/>
</dbReference>
<evidence type="ECO:0000313" key="4">
    <source>
        <dbReference type="EMBL" id="PCE28685.1"/>
    </source>
</evidence>
<dbReference type="Proteomes" id="UP000218022">
    <property type="component" value="Unassembled WGS sequence"/>
</dbReference>
<keyword evidence="1" id="KW-0802">TPR repeat</keyword>
<evidence type="ECO:0000313" key="5">
    <source>
        <dbReference type="Proteomes" id="UP000218022"/>
    </source>
</evidence>
<dbReference type="SUPFAM" id="SSF48452">
    <property type="entry name" value="TPR-like"/>
    <property type="match status" value="1"/>
</dbReference>
<dbReference type="PROSITE" id="PS50975">
    <property type="entry name" value="ATP_GRASP"/>
    <property type="match status" value="1"/>
</dbReference>
<reference evidence="4 5" key="1">
    <citation type="submission" date="2017-01" db="EMBL/GenBank/DDBJ databases">
        <title>Whole-Genome Shotgun Sequencing of Two beta-Proteobacterial Species in Search of the Bulgecin Biosynthetic Cluster.</title>
        <authorList>
            <person name="Horsman M.E."/>
            <person name="Marous D.R."/>
            <person name="Li R."/>
            <person name="Oliver R.A."/>
            <person name="Byun B."/>
            <person name="Emrich S.J."/>
            <person name="Boggess B."/>
            <person name="Townsend C.A."/>
            <person name="Mobashery S."/>
        </authorList>
    </citation>
    <scope>NUCLEOTIDE SEQUENCE [LARGE SCALE GENOMIC DNA]</scope>
    <source>
        <strain evidence="4 5">ATCC 31363</strain>
    </source>
</reference>
<dbReference type="InterPro" id="IPR019734">
    <property type="entry name" value="TPR_rpt"/>
</dbReference>
<protein>
    <recommendedName>
        <fullName evidence="3">ATP-grasp domain-containing protein</fullName>
    </recommendedName>
</protein>
<evidence type="ECO:0000259" key="3">
    <source>
        <dbReference type="PROSITE" id="PS50975"/>
    </source>
</evidence>
<dbReference type="RefSeq" id="WP_096716424.1">
    <property type="nucleotide sequence ID" value="NZ_MTZV01000001.1"/>
</dbReference>
<dbReference type="GO" id="GO:0046872">
    <property type="term" value="F:metal ion binding"/>
    <property type="evidence" value="ECO:0007669"/>
    <property type="project" value="InterPro"/>
</dbReference>
<name>A0A2A4F6C6_9BURK</name>
<dbReference type="Gene3D" id="1.25.40.10">
    <property type="entry name" value="Tetratricopeptide repeat domain"/>
    <property type="match status" value="1"/>
</dbReference>
<organism evidence="4 5">
    <name type="scientific">Paraburkholderia acidicola</name>
    <dbReference type="NCBI Taxonomy" id="1912599"/>
    <lineage>
        <taxon>Bacteria</taxon>
        <taxon>Pseudomonadati</taxon>
        <taxon>Pseudomonadota</taxon>
        <taxon>Betaproteobacteria</taxon>
        <taxon>Burkholderiales</taxon>
        <taxon>Burkholderiaceae</taxon>
        <taxon>Paraburkholderia</taxon>
    </lineage>
</organism>
<dbReference type="GO" id="GO:0005524">
    <property type="term" value="F:ATP binding"/>
    <property type="evidence" value="ECO:0007669"/>
    <property type="project" value="UniProtKB-UniRule"/>
</dbReference>
<dbReference type="OrthoDB" id="5297883at2"/>
<proteinExistence type="predicted"/>
<evidence type="ECO:0000256" key="1">
    <source>
        <dbReference type="PROSITE-ProRule" id="PRU00339"/>
    </source>
</evidence>
<dbReference type="SMART" id="SM00028">
    <property type="entry name" value="TPR"/>
    <property type="match status" value="2"/>
</dbReference>
<keyword evidence="2" id="KW-0067">ATP-binding</keyword>
<accession>A0A2A4F6C6</accession>
<keyword evidence="2" id="KW-0547">Nucleotide-binding</keyword>
<dbReference type="AlphaFoldDB" id="A0A2A4F6C6"/>
<feature type="domain" description="ATP-grasp" evidence="3">
    <location>
        <begin position="243"/>
        <end position="453"/>
    </location>
</feature>
<dbReference type="EMBL" id="MTZV01000001">
    <property type="protein sequence ID" value="PCE28685.1"/>
    <property type="molecule type" value="Genomic_DNA"/>
</dbReference>
<comment type="caution">
    <text evidence="4">The sequence shown here is derived from an EMBL/GenBank/DDBJ whole genome shotgun (WGS) entry which is preliminary data.</text>
</comment>
<feature type="repeat" description="TPR" evidence="1">
    <location>
        <begin position="76"/>
        <end position="109"/>
    </location>
</feature>
<evidence type="ECO:0000256" key="2">
    <source>
        <dbReference type="PROSITE-ProRule" id="PRU00409"/>
    </source>
</evidence>
<dbReference type="PROSITE" id="PS50005">
    <property type="entry name" value="TPR"/>
    <property type="match status" value="1"/>
</dbReference>
<dbReference type="InterPro" id="IPR011990">
    <property type="entry name" value="TPR-like_helical_dom_sf"/>
</dbReference>
<sequence>MSTFHTACNDALAVASRPDSLAALMQQLDRDPLNLALHAALAEALQAAGDDTGFLAHRIALATFDTITAGEPNLAAIPLYNLATVYYMKGEYDAAKHWYGHALKVHPDLAIAHQNLAAIFEAQGRGAEAQQHRSRAYSLQRVFIEPAQHARRHLLILCSGQACGNVPFETLLPPDVTYRIKYAIDYAHDTEDAQLPPFDLVFNAIGEPDIAQPLTARLQRFAQRCGRPMLNRPDKVARTQRHRMALLLAGIDDVVVAPCIRVDARPLSYRALAERLEVAGIGFPLLMRPLATHGGDGLVLHESFDTLWTALKALDAPCYLTKFIDFRSTDGHYRKYRTVFVDREPFPYHLAISSHWMVHYFSADMTADRAKIDEERRFLDDPRTALGERAAKAVAAIGRRLDLDYSGIDFTLLPDGRVFVFEANATMLIHREAADGPLAHKNAFVQPIVDAFERLQVSRMGTPSHE</sequence>
<dbReference type="InterPro" id="IPR011761">
    <property type="entry name" value="ATP-grasp"/>
</dbReference>
<gene>
    <name evidence="4" type="ORF">BWP39_00410</name>
</gene>